<dbReference type="AlphaFoldDB" id="A0A1U7R5C3"/>
<dbReference type="GO" id="GO:0004252">
    <property type="term" value="F:serine-type endopeptidase activity"/>
    <property type="evidence" value="ECO:0007669"/>
    <property type="project" value="InterPro"/>
</dbReference>
<evidence type="ECO:0000256" key="3">
    <source>
        <dbReference type="SAM" id="MobiDB-lite"/>
    </source>
</evidence>
<evidence type="ECO:0000313" key="6">
    <source>
        <dbReference type="Proteomes" id="UP000886700"/>
    </source>
</evidence>
<dbReference type="PANTHER" id="PTHR24256">
    <property type="entry name" value="TRYPTASE-RELATED"/>
    <property type="match status" value="1"/>
</dbReference>
<keyword evidence="4" id="KW-0732">Signal</keyword>
<evidence type="ECO:0000313" key="7">
    <source>
        <dbReference type="RefSeq" id="XP_005087857.1"/>
    </source>
</evidence>
<accession>A0A1U7R5C3</accession>
<keyword evidence="6" id="KW-1185">Reference proteome</keyword>
<dbReference type="InterPro" id="IPR009003">
    <property type="entry name" value="Peptidase_S1_PA"/>
</dbReference>
<evidence type="ECO:0000256" key="4">
    <source>
        <dbReference type="SAM" id="SignalP"/>
    </source>
</evidence>
<dbReference type="InterPro" id="IPR051487">
    <property type="entry name" value="Ser/Thr_Proteases_Immune/Dev"/>
</dbReference>
<dbReference type="InterPro" id="IPR043504">
    <property type="entry name" value="Peptidase_S1_PA_chymotrypsin"/>
</dbReference>
<feature type="domain" description="Peptidase S1" evidence="5">
    <location>
        <begin position="33"/>
        <end position="254"/>
    </location>
</feature>
<dbReference type="GeneID" id="101844263"/>
<dbReference type="GO" id="GO:0006508">
    <property type="term" value="P:proteolysis"/>
    <property type="evidence" value="ECO:0007669"/>
    <property type="project" value="InterPro"/>
</dbReference>
<evidence type="ECO:0000256" key="2">
    <source>
        <dbReference type="ARBA" id="ARBA00024195"/>
    </source>
</evidence>
<protein>
    <submittedName>
        <fullName evidence="7">Uncharacterized protein LOC101844263</fullName>
    </submittedName>
</protein>
<dbReference type="PROSITE" id="PS50240">
    <property type="entry name" value="TRYPSIN_DOM"/>
    <property type="match status" value="1"/>
</dbReference>
<dbReference type="SUPFAM" id="SSF50494">
    <property type="entry name" value="Trypsin-like serine proteases"/>
    <property type="match status" value="1"/>
</dbReference>
<evidence type="ECO:0000259" key="5">
    <source>
        <dbReference type="PROSITE" id="PS50240"/>
    </source>
</evidence>
<feature type="compositionally biased region" description="Polar residues" evidence="3">
    <location>
        <begin position="540"/>
        <end position="550"/>
    </location>
</feature>
<keyword evidence="1" id="KW-1015">Disulfide bond</keyword>
<comment type="similarity">
    <text evidence="2">Belongs to the peptidase S1 family. CLIP subfamily.</text>
</comment>
<dbReference type="Gene3D" id="2.40.10.10">
    <property type="entry name" value="Trypsin-like serine proteases"/>
    <property type="match status" value="1"/>
</dbReference>
<dbReference type="OrthoDB" id="6261922at2759"/>
<feature type="region of interest" description="Disordered" evidence="3">
    <location>
        <begin position="432"/>
        <end position="454"/>
    </location>
</feature>
<name>A0A1U7R5C3_MESAU</name>
<feature type="region of interest" description="Disordered" evidence="3">
    <location>
        <begin position="531"/>
        <end position="550"/>
    </location>
</feature>
<dbReference type="KEGG" id="maua:101844263"/>
<sequence>MEALLWLYCVLCLVCYRCAALQVQRQSLSSSSLIGNLPPVDSYIDVPWLASMPGNCQGIVLTPWLILSTANCLKKSKLSHLDISGVNDPESIPHGQKICLHPKFDPQDENDPLKADIGLVILEEPLYGDEIPISQSPNISLKSCSKCQYRSCEVYEYQSSKKLGTTRVKKIAVQLLDFSTCHHQHSYLEKIEGLCIQSQPREDCWIQRASPVLCLLKNHWELVGLTHKTSRICQNPTVIIRTAPYFSWMKRFIKASKKLLNPTSSLHCRTLQENEHVPQIRHGHNYIPTLASPNISLRSFQENSGISPQTKRVKDLTLFNFSNVNSITNVHKLSLDKSQTSKAVRLPAEQMKSLPGARLPENSGQNLIHQVTLSHNAGNLYKYPLSQLVSEPVMSYPSPKADGAKPWGFQSDNPDQSFDKIMADIIKQWSPSVDDETEPVHSHEASTTDDSLSGNASHFDEYANILKAMQNQSQHQHTTQTNIGPNFSLAEKEIPWVFFTSSGAVNKTGLPIDSLLANKTLDLSIFESRRIPKPSGTVEPGSSPSKSKANVQDQLVIDSVRSQNHPVSDADKFQIVPMVNLGTPSTSKVATYASLSNDLEAKTPPYQIPYSTLPSQGQSSFKDLIQPTVETQPLLKTESEKAGHQEHY</sequence>
<feature type="signal peptide" evidence="4">
    <location>
        <begin position="1"/>
        <end position="20"/>
    </location>
</feature>
<dbReference type="Proteomes" id="UP000886700">
    <property type="component" value="Unplaced"/>
</dbReference>
<dbReference type="eggNOG" id="ENOG502SDDW">
    <property type="taxonomic scope" value="Eukaryota"/>
</dbReference>
<gene>
    <name evidence="7" type="primary">LOC101844263</name>
</gene>
<dbReference type="RefSeq" id="XP_005087857.1">
    <property type="nucleotide sequence ID" value="XM_005087800.3"/>
</dbReference>
<proteinExistence type="inferred from homology"/>
<reference evidence="7" key="1">
    <citation type="submission" date="2025-08" db="UniProtKB">
        <authorList>
            <consortium name="RefSeq"/>
        </authorList>
    </citation>
    <scope>IDENTIFICATION</scope>
    <source>
        <tissue evidence="7">Liver</tissue>
    </source>
</reference>
<evidence type="ECO:0000256" key="1">
    <source>
        <dbReference type="ARBA" id="ARBA00023157"/>
    </source>
</evidence>
<feature type="chain" id="PRO_5010543195" evidence="4">
    <location>
        <begin position="21"/>
        <end position="648"/>
    </location>
</feature>
<dbReference type="InterPro" id="IPR001254">
    <property type="entry name" value="Trypsin_dom"/>
</dbReference>
<organism evidence="6 7">
    <name type="scientific">Mesocricetus auratus</name>
    <name type="common">Golden hamster</name>
    <dbReference type="NCBI Taxonomy" id="10036"/>
    <lineage>
        <taxon>Eukaryota</taxon>
        <taxon>Metazoa</taxon>
        <taxon>Chordata</taxon>
        <taxon>Craniata</taxon>
        <taxon>Vertebrata</taxon>
        <taxon>Euteleostomi</taxon>
        <taxon>Mammalia</taxon>
        <taxon>Eutheria</taxon>
        <taxon>Euarchontoglires</taxon>
        <taxon>Glires</taxon>
        <taxon>Rodentia</taxon>
        <taxon>Myomorpha</taxon>
        <taxon>Muroidea</taxon>
        <taxon>Cricetidae</taxon>
        <taxon>Cricetinae</taxon>
        <taxon>Mesocricetus</taxon>
    </lineage>
</organism>